<reference evidence="2 3" key="2">
    <citation type="journal article" date="2012" name="Open Biol.">
        <title>Characteristics of nucleosomes and linker DNA regions on the genome of the basidiomycete Mixia osmundae revealed by mono- and dinucleosome mapping.</title>
        <authorList>
            <person name="Nishida H."/>
            <person name="Kondo S."/>
            <person name="Matsumoto T."/>
            <person name="Suzuki Y."/>
            <person name="Yoshikawa H."/>
            <person name="Taylor T.D."/>
            <person name="Sugiyama J."/>
        </authorList>
    </citation>
    <scope>NUCLEOTIDE SEQUENCE [LARGE SCALE GENOMIC DNA]</scope>
    <source>
        <strain evidence="3">CBS 9802 / IAM 14324 / JCM 22182 / KY 12970</strain>
    </source>
</reference>
<feature type="compositionally biased region" description="Polar residues" evidence="1">
    <location>
        <begin position="334"/>
        <end position="349"/>
    </location>
</feature>
<dbReference type="RefSeq" id="XP_014568928.1">
    <property type="nucleotide sequence ID" value="XM_014713442.1"/>
</dbReference>
<dbReference type="AlphaFoldDB" id="G7EA13"/>
<accession>G7EA13</accession>
<comment type="caution">
    <text evidence="2">The sequence shown here is derived from an EMBL/GenBank/DDBJ whole genome shotgun (WGS) entry which is preliminary data.</text>
</comment>
<feature type="compositionally biased region" description="Low complexity" evidence="1">
    <location>
        <begin position="20"/>
        <end position="50"/>
    </location>
</feature>
<dbReference type="EMBL" id="BABT02000221">
    <property type="protein sequence ID" value="GAA99673.1"/>
    <property type="molecule type" value="Genomic_DNA"/>
</dbReference>
<feature type="compositionally biased region" description="Low complexity" evidence="1">
    <location>
        <begin position="306"/>
        <end position="316"/>
    </location>
</feature>
<organism evidence="2 3">
    <name type="scientific">Mixia osmundae (strain CBS 9802 / IAM 14324 / JCM 22182 / KY 12970)</name>
    <dbReference type="NCBI Taxonomy" id="764103"/>
    <lineage>
        <taxon>Eukaryota</taxon>
        <taxon>Fungi</taxon>
        <taxon>Dikarya</taxon>
        <taxon>Basidiomycota</taxon>
        <taxon>Pucciniomycotina</taxon>
        <taxon>Mixiomycetes</taxon>
        <taxon>Mixiales</taxon>
        <taxon>Mixiaceae</taxon>
        <taxon>Mixia</taxon>
    </lineage>
</organism>
<feature type="compositionally biased region" description="Polar residues" evidence="1">
    <location>
        <begin position="1"/>
        <end position="11"/>
    </location>
</feature>
<feature type="compositionally biased region" description="Acidic residues" evidence="1">
    <location>
        <begin position="68"/>
        <end position="77"/>
    </location>
</feature>
<dbReference type="InParanoid" id="G7EA13"/>
<feature type="region of interest" description="Disordered" evidence="1">
    <location>
        <begin position="102"/>
        <end position="183"/>
    </location>
</feature>
<protein>
    <submittedName>
        <fullName evidence="2">Uncharacterized protein</fullName>
    </submittedName>
</protein>
<dbReference type="HOGENOM" id="CLU_780942_0_0_1"/>
<name>G7EA13_MIXOS</name>
<reference evidence="2 3" key="1">
    <citation type="journal article" date="2011" name="J. Gen. Appl. Microbiol.">
        <title>Draft genome sequencing of the enigmatic basidiomycete Mixia osmundae.</title>
        <authorList>
            <person name="Nishida H."/>
            <person name="Nagatsuka Y."/>
            <person name="Sugiyama J."/>
        </authorList>
    </citation>
    <scope>NUCLEOTIDE SEQUENCE [LARGE SCALE GENOMIC DNA]</scope>
    <source>
        <strain evidence="3">CBS 9802 / IAM 14324 / JCM 22182 / KY 12970</strain>
    </source>
</reference>
<evidence type="ECO:0000313" key="3">
    <source>
        <dbReference type="Proteomes" id="UP000009131"/>
    </source>
</evidence>
<sequence>MMAAQQASSSRPPLRLHKGSSYSYSSQGSSSSTSSAPSGSSCATASASSSRSRHGLFDKLKKKLSSANDEEDSDEEEFGCRGLAVFDDDEPVECLAALESTSMKRNVSEPMTAALPVRSLSRAQATRQRPSLRSHASASALAQTALAASPEIGTKTTIASRQSPSSRSRRPPQIHQRKESLTSADRALALAREETDAIDALAQYMATQASITQERRSHGSRPAVAARAELAIRTDLPAPQAYPSRYSDILPPERTSSVVSLSMSRTRSSNSSIISTPALSSCSTASISSPSSEVEPDWAGPYSHLTRTSYSSTSPTRTKKVTYEIAQQHRRTTSRTIANHDSTTSTAGTGSYEYI</sequence>
<feature type="compositionally biased region" description="Low complexity" evidence="1">
    <location>
        <begin position="131"/>
        <end position="149"/>
    </location>
</feature>
<evidence type="ECO:0000256" key="1">
    <source>
        <dbReference type="SAM" id="MobiDB-lite"/>
    </source>
</evidence>
<keyword evidence="3" id="KW-1185">Reference proteome</keyword>
<feature type="region of interest" description="Disordered" evidence="1">
    <location>
        <begin position="1"/>
        <end position="84"/>
    </location>
</feature>
<proteinExistence type="predicted"/>
<dbReference type="Proteomes" id="UP000009131">
    <property type="component" value="Unassembled WGS sequence"/>
</dbReference>
<feature type="region of interest" description="Disordered" evidence="1">
    <location>
        <begin position="286"/>
        <end position="355"/>
    </location>
</feature>
<gene>
    <name evidence="2" type="primary">Mo06376</name>
    <name evidence="2" type="ORF">E5Q_06376</name>
</gene>
<evidence type="ECO:0000313" key="2">
    <source>
        <dbReference type="EMBL" id="GAA99673.1"/>
    </source>
</evidence>